<organism evidence="2 3">
    <name type="scientific">Fusarium culmorum</name>
    <dbReference type="NCBI Taxonomy" id="5516"/>
    <lineage>
        <taxon>Eukaryota</taxon>
        <taxon>Fungi</taxon>
        <taxon>Dikarya</taxon>
        <taxon>Ascomycota</taxon>
        <taxon>Pezizomycotina</taxon>
        <taxon>Sordariomycetes</taxon>
        <taxon>Hypocreomycetidae</taxon>
        <taxon>Hypocreales</taxon>
        <taxon>Nectriaceae</taxon>
        <taxon>Fusarium</taxon>
    </lineage>
</organism>
<feature type="transmembrane region" description="Helical" evidence="1">
    <location>
        <begin position="75"/>
        <end position="95"/>
    </location>
</feature>
<evidence type="ECO:0000313" key="2">
    <source>
        <dbReference type="EMBL" id="PTD06073.1"/>
    </source>
</evidence>
<name>A0A2T4GR97_FUSCU</name>
<accession>A0A2T4GR97</accession>
<dbReference type="Gene3D" id="1.20.58.340">
    <property type="entry name" value="Magnesium transport protein CorA, transmembrane region"/>
    <property type="match status" value="1"/>
</dbReference>
<evidence type="ECO:0000256" key="1">
    <source>
        <dbReference type="SAM" id="Phobius"/>
    </source>
</evidence>
<dbReference type="EMBL" id="PVEM01000012">
    <property type="protein sequence ID" value="PTD06073.1"/>
    <property type="molecule type" value="Genomic_DNA"/>
</dbReference>
<gene>
    <name evidence="2" type="ORF">FCULG_00000207</name>
</gene>
<sequence length="127" mass="14055">MEGILDAVGGKAGEFMEDTTQRLRMTKSGLGRIHDDASKTQRMLPLSFITSFLGQNVTDITRDKNNPTSGQVWKIAGPVSAVIILIAFVVAFFIMKPEKWESLQARLGKGKPNKKIRDVEANVNLPR</sequence>
<proteinExistence type="predicted"/>
<dbReference type="Proteomes" id="UP000241587">
    <property type="component" value="Unassembled WGS sequence"/>
</dbReference>
<comment type="caution">
    <text evidence="2">The sequence shown here is derived from an EMBL/GenBank/DDBJ whole genome shotgun (WGS) entry which is preliminary data.</text>
</comment>
<protein>
    <submittedName>
        <fullName evidence="2">Uncharacterized protein</fullName>
    </submittedName>
</protein>
<keyword evidence="1" id="KW-1133">Transmembrane helix</keyword>
<keyword evidence="3" id="KW-1185">Reference proteome</keyword>
<keyword evidence="1" id="KW-0472">Membrane</keyword>
<dbReference type="OrthoDB" id="4765978at2759"/>
<keyword evidence="1" id="KW-0812">Transmembrane</keyword>
<reference evidence="2 3" key="1">
    <citation type="submission" date="2018-02" db="EMBL/GenBank/DDBJ databases">
        <title>Fusarium culmorum secondary metabolites in fungal-bacterial-plant interactions.</title>
        <authorList>
            <person name="Schmidt R."/>
        </authorList>
    </citation>
    <scope>NUCLEOTIDE SEQUENCE [LARGE SCALE GENOMIC DNA]</scope>
    <source>
        <strain evidence="2 3">PV</strain>
    </source>
</reference>
<dbReference type="AlphaFoldDB" id="A0A2T4GR97"/>
<evidence type="ECO:0000313" key="3">
    <source>
        <dbReference type="Proteomes" id="UP000241587"/>
    </source>
</evidence>